<dbReference type="CDD" id="cd06225">
    <property type="entry name" value="HAMP"/>
    <property type="match status" value="1"/>
</dbReference>
<protein>
    <submittedName>
        <fullName evidence="8">Methyl-accepting chemotaxis protein</fullName>
    </submittedName>
</protein>
<proteinExistence type="inferred from homology"/>
<evidence type="ECO:0000313" key="9">
    <source>
        <dbReference type="Proteomes" id="UP000291088"/>
    </source>
</evidence>
<name>A0A4Q2T006_9HYPH</name>
<dbReference type="OrthoDB" id="3378718at2"/>
<dbReference type="InterPro" id="IPR004090">
    <property type="entry name" value="Chemotax_Me-accpt_rcpt"/>
</dbReference>
<dbReference type="AlphaFoldDB" id="A0A4Q2T006"/>
<sequence length="773" mass="82195">MHYRFNSLSSKVIGIFLLLTAASVGVLNVLAYYTSSSIFGRQTYHAMESTLTFRGDMLKEQLTQMENQATSIAKIESLQQSVTSLKSGWNTIVKNSGDARAELRSVFVDKNPNPANEREKLVKPEGPSGFYYGAHEKTQAEVAGFLADTQFRDLLIADQTGNIVYSYKKDRTFAENVTAGEFQASGIGRAFAASAEAAAGATEDAAPTRFSGLVVGSDPSSPDIYFAVPVVKFGAFKGTILFQLKESAVAGILSKGITTESGERSAILSTDGTGIALSPDGHLADISAAPFGFSADAMAATDTVINDFDRDGDAARAYARPIEFGEHGFLVVESIGLSELNAGSLEIAGILTAIAVAALAVMAVATGVLTRRLFAPLAKLATVTGDVANGKLDDVVGNQDRKDEIGTMARALERFRTALIEQHRLEAANEENREKSEAERRQRFAEREAEARTLQAVVEALDEGLDRLAGGDLAFQITQVFPQDLEGLRHNFNKALSTLSQTLSGIGGNSVAVREGSEEMRAGADQLAARTERQAAAITETASAIKAITDAVKTQIARAEDAERLARNAKNDTEHSGHIMRDTIAAMEAIQTSSQQINRIIGVIDEIAFQTNLLALNAGVEAARAGESGKGFAVVAQEVRELAQRSAAAAKEIASLLAKSTSEVANGVSLVERAGSALQGIGAHVVAINGQIGEIMESTREEAQTLVEINSSVGQIDIMTQQNAAMVEETTAAIHRLASEAVEMDQRLGQFQLAQSGRAGDDRYGHDAMRRAG</sequence>
<comment type="similarity">
    <text evidence="2">Belongs to the methyl-accepting chemotaxis (MCP) protein family.</text>
</comment>
<keyword evidence="9" id="KW-1185">Reference proteome</keyword>
<feature type="domain" description="HAMP" evidence="7">
    <location>
        <begin position="371"/>
        <end position="424"/>
    </location>
</feature>
<feature type="domain" description="Methyl-accepting transducer" evidence="6">
    <location>
        <begin position="509"/>
        <end position="738"/>
    </location>
</feature>
<evidence type="ECO:0000256" key="3">
    <source>
        <dbReference type="PROSITE-ProRule" id="PRU00284"/>
    </source>
</evidence>
<dbReference type="SMART" id="SM00304">
    <property type="entry name" value="HAMP"/>
    <property type="match status" value="2"/>
</dbReference>
<comment type="caution">
    <text evidence="8">The sequence shown here is derived from an EMBL/GenBank/DDBJ whole genome shotgun (WGS) entry which is preliminary data.</text>
</comment>
<dbReference type="Proteomes" id="UP000291088">
    <property type="component" value="Unassembled WGS sequence"/>
</dbReference>
<dbReference type="Gene3D" id="6.10.340.10">
    <property type="match status" value="1"/>
</dbReference>
<dbReference type="PROSITE" id="PS50885">
    <property type="entry name" value="HAMP"/>
    <property type="match status" value="2"/>
</dbReference>
<feature type="transmembrane region" description="Helical" evidence="5">
    <location>
        <begin position="12"/>
        <end position="33"/>
    </location>
</feature>
<dbReference type="SUPFAM" id="SSF58104">
    <property type="entry name" value="Methyl-accepting chemotaxis protein (MCP) signaling domain"/>
    <property type="match status" value="1"/>
</dbReference>
<gene>
    <name evidence="8" type="ORF">EUU22_11310</name>
</gene>
<dbReference type="PANTHER" id="PTHR43531:SF11">
    <property type="entry name" value="METHYL-ACCEPTING CHEMOTAXIS PROTEIN 3"/>
    <property type="match status" value="1"/>
</dbReference>
<dbReference type="GO" id="GO:0006935">
    <property type="term" value="P:chemotaxis"/>
    <property type="evidence" value="ECO:0007669"/>
    <property type="project" value="UniProtKB-KW"/>
</dbReference>
<evidence type="ECO:0000256" key="2">
    <source>
        <dbReference type="ARBA" id="ARBA00029447"/>
    </source>
</evidence>
<evidence type="ECO:0000259" key="7">
    <source>
        <dbReference type="PROSITE" id="PS50885"/>
    </source>
</evidence>
<dbReference type="InterPro" id="IPR003660">
    <property type="entry name" value="HAMP_dom"/>
</dbReference>
<feature type="coiled-coil region" evidence="4">
    <location>
        <begin position="420"/>
        <end position="448"/>
    </location>
</feature>
<keyword evidence="3" id="KW-0807">Transducer</keyword>
<evidence type="ECO:0000313" key="8">
    <source>
        <dbReference type="EMBL" id="RYC11662.1"/>
    </source>
</evidence>
<keyword evidence="5" id="KW-1133">Transmembrane helix</keyword>
<dbReference type="Pfam" id="PF00672">
    <property type="entry name" value="HAMP"/>
    <property type="match status" value="1"/>
</dbReference>
<evidence type="ECO:0000256" key="4">
    <source>
        <dbReference type="SAM" id="Coils"/>
    </source>
</evidence>
<dbReference type="PROSITE" id="PS50111">
    <property type="entry name" value="CHEMOTAXIS_TRANSDUC_2"/>
    <property type="match status" value="1"/>
</dbReference>
<dbReference type="InterPro" id="IPR051310">
    <property type="entry name" value="MCP_chemotaxis"/>
</dbReference>
<dbReference type="GO" id="GO:0007165">
    <property type="term" value="P:signal transduction"/>
    <property type="evidence" value="ECO:0007669"/>
    <property type="project" value="UniProtKB-KW"/>
</dbReference>
<dbReference type="InterPro" id="IPR004089">
    <property type="entry name" value="MCPsignal_dom"/>
</dbReference>
<evidence type="ECO:0000256" key="1">
    <source>
        <dbReference type="ARBA" id="ARBA00022500"/>
    </source>
</evidence>
<dbReference type="RefSeq" id="WP_129332103.1">
    <property type="nucleotide sequence ID" value="NZ_SDVB01000238.1"/>
</dbReference>
<evidence type="ECO:0000259" key="6">
    <source>
        <dbReference type="PROSITE" id="PS50111"/>
    </source>
</evidence>
<organism evidence="8 9">
    <name type="scientific">Ciceribacter ferrooxidans</name>
    <dbReference type="NCBI Taxonomy" id="2509717"/>
    <lineage>
        <taxon>Bacteria</taxon>
        <taxon>Pseudomonadati</taxon>
        <taxon>Pseudomonadota</taxon>
        <taxon>Alphaproteobacteria</taxon>
        <taxon>Hyphomicrobiales</taxon>
        <taxon>Rhizobiaceae</taxon>
        <taxon>Ciceribacter</taxon>
    </lineage>
</organism>
<dbReference type="SMART" id="SM00283">
    <property type="entry name" value="MA"/>
    <property type="match status" value="1"/>
</dbReference>
<dbReference type="GO" id="GO:0016020">
    <property type="term" value="C:membrane"/>
    <property type="evidence" value="ECO:0007669"/>
    <property type="project" value="InterPro"/>
</dbReference>
<dbReference type="Gene3D" id="1.10.287.950">
    <property type="entry name" value="Methyl-accepting chemotaxis protein"/>
    <property type="match status" value="1"/>
</dbReference>
<dbReference type="GO" id="GO:0004888">
    <property type="term" value="F:transmembrane signaling receptor activity"/>
    <property type="evidence" value="ECO:0007669"/>
    <property type="project" value="InterPro"/>
</dbReference>
<reference evidence="8 9" key="1">
    <citation type="submission" date="2019-01" db="EMBL/GenBank/DDBJ databases">
        <authorList>
            <person name="Deng T."/>
        </authorList>
    </citation>
    <scope>NUCLEOTIDE SEQUENCE [LARGE SCALE GENOMIC DNA]</scope>
    <source>
        <strain evidence="8 9">F8825</strain>
    </source>
</reference>
<keyword evidence="1" id="KW-0145">Chemotaxis</keyword>
<keyword evidence="5" id="KW-0472">Membrane</keyword>
<feature type="transmembrane region" description="Helical" evidence="5">
    <location>
        <begin position="347"/>
        <end position="369"/>
    </location>
</feature>
<keyword evidence="5" id="KW-0812">Transmembrane</keyword>
<dbReference type="PANTHER" id="PTHR43531">
    <property type="entry name" value="PROTEIN ICFG"/>
    <property type="match status" value="1"/>
</dbReference>
<evidence type="ECO:0000256" key="5">
    <source>
        <dbReference type="SAM" id="Phobius"/>
    </source>
</evidence>
<dbReference type="PRINTS" id="PR00260">
    <property type="entry name" value="CHEMTRNSDUCR"/>
</dbReference>
<dbReference type="CDD" id="cd11386">
    <property type="entry name" value="MCP_signal"/>
    <property type="match status" value="1"/>
</dbReference>
<keyword evidence="4" id="KW-0175">Coiled coil</keyword>
<dbReference type="Pfam" id="PF00015">
    <property type="entry name" value="MCPsignal"/>
    <property type="match status" value="1"/>
</dbReference>
<feature type="domain" description="HAMP" evidence="7">
    <location>
        <begin position="452"/>
        <end position="504"/>
    </location>
</feature>
<accession>A0A4Q2T006</accession>
<dbReference type="EMBL" id="SDVB01000238">
    <property type="protein sequence ID" value="RYC11662.1"/>
    <property type="molecule type" value="Genomic_DNA"/>
</dbReference>